<evidence type="ECO:0000313" key="3">
    <source>
        <dbReference type="Proteomes" id="UP000235392"/>
    </source>
</evidence>
<sequence length="186" mass="21099">MEGDHSSASLMLREYKHIIDYLSTRRKSSSKPEFNSLLDKMIEKTKVYQDEAMNCDAVLLSTMLNPAYRLSVFQVWFNLHHTYARDLLQDKFNEQKAEQTANFALRASSPPVTSQPPPSNHTRDTDAVNLFPDATNTPADDELNAYLGGKHKIPLANADQCLKWWKQVLSAASQLQPTFARRIAEA</sequence>
<reference evidence="2 3" key="1">
    <citation type="submission" date="2017-11" db="EMBL/GenBank/DDBJ databases">
        <title>De novo assembly and phasing of dikaryotic genomes from two isolates of Puccinia coronata f. sp. avenae, the causal agent of oat crown rust.</title>
        <authorList>
            <person name="Miller M.E."/>
            <person name="Zhang Y."/>
            <person name="Omidvar V."/>
            <person name="Sperschneider J."/>
            <person name="Schwessinger B."/>
            <person name="Raley C."/>
            <person name="Palmer J.M."/>
            <person name="Garnica D."/>
            <person name="Upadhyaya N."/>
            <person name="Rathjen J."/>
            <person name="Taylor J.M."/>
            <person name="Park R.F."/>
            <person name="Dodds P.N."/>
            <person name="Hirsch C.D."/>
            <person name="Kianian S.F."/>
            <person name="Figueroa M."/>
        </authorList>
    </citation>
    <scope>NUCLEOTIDE SEQUENCE [LARGE SCALE GENOMIC DNA]</scope>
    <source>
        <strain evidence="2">12SD80</strain>
    </source>
</reference>
<protein>
    <recommendedName>
        <fullName evidence="4">HAT C-terminal dimerisation domain-containing protein</fullName>
    </recommendedName>
</protein>
<dbReference type="SUPFAM" id="SSF53098">
    <property type="entry name" value="Ribonuclease H-like"/>
    <property type="match status" value="1"/>
</dbReference>
<comment type="caution">
    <text evidence="2">The sequence shown here is derived from an EMBL/GenBank/DDBJ whole genome shotgun (WGS) entry which is preliminary data.</text>
</comment>
<name>A0A2N5SAJ5_9BASI</name>
<dbReference type="AlphaFoldDB" id="A0A2N5SAJ5"/>
<proteinExistence type="predicted"/>
<gene>
    <name evidence="2" type="ORF">PCASD_24759</name>
</gene>
<evidence type="ECO:0000256" key="1">
    <source>
        <dbReference type="SAM" id="MobiDB-lite"/>
    </source>
</evidence>
<feature type="region of interest" description="Disordered" evidence="1">
    <location>
        <begin position="103"/>
        <end position="125"/>
    </location>
</feature>
<dbReference type="EMBL" id="PGCI01000972">
    <property type="protein sequence ID" value="PLW10234.1"/>
    <property type="molecule type" value="Genomic_DNA"/>
</dbReference>
<evidence type="ECO:0000313" key="2">
    <source>
        <dbReference type="EMBL" id="PLW10234.1"/>
    </source>
</evidence>
<organism evidence="2 3">
    <name type="scientific">Puccinia coronata f. sp. avenae</name>
    <dbReference type="NCBI Taxonomy" id="200324"/>
    <lineage>
        <taxon>Eukaryota</taxon>
        <taxon>Fungi</taxon>
        <taxon>Dikarya</taxon>
        <taxon>Basidiomycota</taxon>
        <taxon>Pucciniomycotina</taxon>
        <taxon>Pucciniomycetes</taxon>
        <taxon>Pucciniales</taxon>
        <taxon>Pucciniaceae</taxon>
        <taxon>Puccinia</taxon>
    </lineage>
</organism>
<accession>A0A2N5SAJ5</accession>
<dbReference type="Proteomes" id="UP000235392">
    <property type="component" value="Unassembled WGS sequence"/>
</dbReference>
<evidence type="ECO:0008006" key="4">
    <source>
        <dbReference type="Google" id="ProtNLM"/>
    </source>
</evidence>
<dbReference type="InterPro" id="IPR012337">
    <property type="entry name" value="RNaseH-like_sf"/>
</dbReference>